<gene>
    <name evidence="2" type="ORF">B4135_1541</name>
</gene>
<sequence>MPSAQKNRPRFGGPNIIRDHAGGWDGCRVPALERREKPKHAVHAGNRFRIIRTKAAYGIRT</sequence>
<reference evidence="2 3" key="1">
    <citation type="submission" date="2016-01" db="EMBL/GenBank/DDBJ databases">
        <title>Draft Genome Sequences of Seven Thermophilic Sporeformers Isolated from Foods.</title>
        <authorList>
            <person name="Berendsen E.M."/>
            <person name="Wells-Bennik M.H."/>
            <person name="Krawcyk A.O."/>
            <person name="De Jong A."/>
            <person name="Holsappel S."/>
            <person name="Eijlander R.T."/>
            <person name="Kuipers O.P."/>
        </authorList>
    </citation>
    <scope>NUCLEOTIDE SEQUENCE [LARGE SCALE GENOMIC DNA]</scope>
    <source>
        <strain evidence="2 3">B4135</strain>
    </source>
</reference>
<evidence type="ECO:0000313" key="2">
    <source>
        <dbReference type="EMBL" id="KYD21915.1"/>
    </source>
</evidence>
<feature type="region of interest" description="Disordered" evidence="1">
    <location>
        <begin position="1"/>
        <end position="22"/>
    </location>
</feature>
<proteinExistence type="predicted"/>
<evidence type="ECO:0000313" key="3">
    <source>
        <dbReference type="Proteomes" id="UP000075683"/>
    </source>
</evidence>
<protein>
    <submittedName>
        <fullName evidence="2">Uncharacterized protein</fullName>
    </submittedName>
</protein>
<accession>A0A150MC51</accession>
<dbReference type="AlphaFoldDB" id="A0A150MC51"/>
<dbReference type="STRING" id="301148.B4135_1541"/>
<organism evidence="2 3">
    <name type="scientific">Caldibacillus debilis</name>
    <dbReference type="NCBI Taxonomy" id="301148"/>
    <lineage>
        <taxon>Bacteria</taxon>
        <taxon>Bacillati</taxon>
        <taxon>Bacillota</taxon>
        <taxon>Bacilli</taxon>
        <taxon>Bacillales</taxon>
        <taxon>Bacillaceae</taxon>
        <taxon>Caldibacillus</taxon>
    </lineage>
</organism>
<evidence type="ECO:0000256" key="1">
    <source>
        <dbReference type="SAM" id="MobiDB-lite"/>
    </source>
</evidence>
<dbReference type="EMBL" id="LQYT01000016">
    <property type="protein sequence ID" value="KYD21915.1"/>
    <property type="molecule type" value="Genomic_DNA"/>
</dbReference>
<comment type="caution">
    <text evidence="2">The sequence shown here is derived from an EMBL/GenBank/DDBJ whole genome shotgun (WGS) entry which is preliminary data.</text>
</comment>
<dbReference type="Proteomes" id="UP000075683">
    <property type="component" value="Unassembled WGS sequence"/>
</dbReference>
<name>A0A150MC51_9BACI</name>